<evidence type="ECO:0000313" key="3">
    <source>
        <dbReference type="Proteomes" id="UP000008144"/>
    </source>
</evidence>
<dbReference type="Proteomes" id="UP000008144">
    <property type="component" value="Chromosome 3"/>
</dbReference>
<dbReference type="InterPro" id="IPR042201">
    <property type="entry name" value="FH2_Formin_sf"/>
</dbReference>
<organism evidence="2 3">
    <name type="scientific">Ciona intestinalis</name>
    <name type="common">Transparent sea squirt</name>
    <name type="synonym">Ascidia intestinalis</name>
    <dbReference type="NCBI Taxonomy" id="7719"/>
    <lineage>
        <taxon>Eukaryota</taxon>
        <taxon>Metazoa</taxon>
        <taxon>Chordata</taxon>
        <taxon>Tunicata</taxon>
        <taxon>Ascidiacea</taxon>
        <taxon>Phlebobranchia</taxon>
        <taxon>Cionidae</taxon>
        <taxon>Ciona</taxon>
    </lineage>
</organism>
<proteinExistence type="predicted"/>
<protein>
    <submittedName>
        <fullName evidence="2">Uncharacterized protein</fullName>
    </submittedName>
</protein>
<dbReference type="InParanoid" id="H2XKE4"/>
<reference evidence="3" key="1">
    <citation type="journal article" date="2002" name="Science">
        <title>The draft genome of Ciona intestinalis: insights into chordate and vertebrate origins.</title>
        <authorList>
            <person name="Dehal P."/>
            <person name="Satou Y."/>
            <person name="Campbell R.K."/>
            <person name="Chapman J."/>
            <person name="Degnan B."/>
            <person name="De Tomaso A."/>
            <person name="Davidson B."/>
            <person name="Di Gregorio A."/>
            <person name="Gelpke M."/>
            <person name="Goodstein D.M."/>
            <person name="Harafuji N."/>
            <person name="Hastings K.E."/>
            <person name="Ho I."/>
            <person name="Hotta K."/>
            <person name="Huang W."/>
            <person name="Kawashima T."/>
            <person name="Lemaire P."/>
            <person name="Martinez D."/>
            <person name="Meinertzhagen I.A."/>
            <person name="Necula S."/>
            <person name="Nonaka M."/>
            <person name="Putnam N."/>
            <person name="Rash S."/>
            <person name="Saiga H."/>
            <person name="Satake M."/>
            <person name="Terry A."/>
            <person name="Yamada L."/>
            <person name="Wang H.G."/>
            <person name="Awazu S."/>
            <person name="Azumi K."/>
            <person name="Boore J."/>
            <person name="Branno M."/>
            <person name="Chin-Bow S."/>
            <person name="DeSantis R."/>
            <person name="Doyle S."/>
            <person name="Francino P."/>
            <person name="Keys D.N."/>
            <person name="Haga S."/>
            <person name="Hayashi H."/>
            <person name="Hino K."/>
            <person name="Imai K.S."/>
            <person name="Inaba K."/>
            <person name="Kano S."/>
            <person name="Kobayashi K."/>
            <person name="Kobayashi M."/>
            <person name="Lee B.I."/>
            <person name="Makabe K.W."/>
            <person name="Manohar C."/>
            <person name="Matassi G."/>
            <person name="Medina M."/>
            <person name="Mochizuki Y."/>
            <person name="Mount S."/>
            <person name="Morishita T."/>
            <person name="Miura S."/>
            <person name="Nakayama A."/>
            <person name="Nishizaka S."/>
            <person name="Nomoto H."/>
            <person name="Ohta F."/>
            <person name="Oishi K."/>
            <person name="Rigoutsos I."/>
            <person name="Sano M."/>
            <person name="Sasaki A."/>
            <person name="Sasakura Y."/>
            <person name="Shoguchi E."/>
            <person name="Shin-i T."/>
            <person name="Spagnuolo A."/>
            <person name="Stainier D."/>
            <person name="Suzuki M.M."/>
            <person name="Tassy O."/>
            <person name="Takatori N."/>
            <person name="Tokuoka M."/>
            <person name="Yagi K."/>
            <person name="Yoshizaki F."/>
            <person name="Wada S."/>
            <person name="Zhang C."/>
            <person name="Hyatt P.D."/>
            <person name="Larimer F."/>
            <person name="Detter C."/>
            <person name="Doggett N."/>
            <person name="Glavina T."/>
            <person name="Hawkins T."/>
            <person name="Richardson P."/>
            <person name="Lucas S."/>
            <person name="Kohara Y."/>
            <person name="Levine M."/>
            <person name="Satoh N."/>
            <person name="Rokhsar D.S."/>
        </authorList>
    </citation>
    <scope>NUCLEOTIDE SEQUENCE [LARGE SCALE GENOMIC DNA]</scope>
</reference>
<dbReference type="HOGENOM" id="CLU_2269744_0_0_1"/>
<accession>H2XKE4</accession>
<evidence type="ECO:0000256" key="1">
    <source>
        <dbReference type="SAM" id="Coils"/>
    </source>
</evidence>
<dbReference type="EMBL" id="EAAA01001764">
    <property type="status" value="NOT_ANNOTATED_CDS"/>
    <property type="molecule type" value="Genomic_DNA"/>
</dbReference>
<dbReference type="Ensembl" id="ENSCINT00000030337.1">
    <property type="protein sequence ID" value="ENSCINP00000030126.1"/>
    <property type="gene ID" value="ENSCING00000021723.1"/>
</dbReference>
<reference evidence="2" key="2">
    <citation type="journal article" date="2008" name="Genome Biol.">
        <title>Improved genome assembly and evidence-based global gene model set for the chordate Ciona intestinalis: new insight into intron and operon populations.</title>
        <authorList>
            <person name="Satou Y."/>
            <person name="Mineta K."/>
            <person name="Ogasawara M."/>
            <person name="Sasakura Y."/>
            <person name="Shoguchi E."/>
            <person name="Ueno K."/>
            <person name="Yamada L."/>
            <person name="Matsumoto J."/>
            <person name="Wasserscheid J."/>
            <person name="Dewar K."/>
            <person name="Wiley G.B."/>
            <person name="Macmil S.L."/>
            <person name="Roe B.A."/>
            <person name="Zeller R.W."/>
            <person name="Hastings K.E."/>
            <person name="Lemaire P."/>
            <person name="Lindquist E."/>
            <person name="Endo T."/>
            <person name="Hotta K."/>
            <person name="Inaba K."/>
        </authorList>
    </citation>
    <scope>NUCLEOTIDE SEQUENCE [LARGE SCALE GENOMIC DNA]</scope>
    <source>
        <strain evidence="2">wild type</strain>
    </source>
</reference>
<keyword evidence="3" id="KW-1185">Reference proteome</keyword>
<dbReference type="SUPFAM" id="SSF101447">
    <property type="entry name" value="Formin homology 2 domain (FH2 domain)"/>
    <property type="match status" value="1"/>
</dbReference>
<evidence type="ECO:0000313" key="2">
    <source>
        <dbReference type="Ensembl" id="ENSCINP00000030126.1"/>
    </source>
</evidence>
<name>H2XKE4_CIOIN</name>
<dbReference type="AlphaFoldDB" id="H2XKE4"/>
<feature type="coiled-coil region" evidence="1">
    <location>
        <begin position="41"/>
        <end position="68"/>
    </location>
</feature>
<reference evidence="2" key="4">
    <citation type="submission" date="2025-09" db="UniProtKB">
        <authorList>
            <consortium name="Ensembl"/>
        </authorList>
    </citation>
    <scope>IDENTIFICATION</scope>
</reference>
<keyword evidence="1" id="KW-0175">Coiled coil</keyword>
<sequence length="103" mass="11960">CCLTKTLLSTVLRKNIFKVRKNCDLLRRKKNQPTSEDLTFCTAVETRLTEIENNIKQLSEKCSEIKKSLSKILLKFGETPETDSQDLFSWLRDFVTNFTKSLP</sequence>
<dbReference type="STRING" id="7719.ENSCINP00000030126"/>
<reference evidence="2" key="3">
    <citation type="submission" date="2025-08" db="UniProtKB">
        <authorList>
            <consortium name="Ensembl"/>
        </authorList>
    </citation>
    <scope>IDENTIFICATION</scope>
</reference>
<dbReference type="Gene3D" id="1.20.58.2220">
    <property type="entry name" value="Formin, FH2 domain"/>
    <property type="match status" value="1"/>
</dbReference>